<feature type="domain" description="Galectin" evidence="4">
    <location>
        <begin position="66"/>
        <end position="227"/>
    </location>
</feature>
<dbReference type="InterPro" id="IPR044156">
    <property type="entry name" value="Galectin-like"/>
</dbReference>
<dbReference type="SUPFAM" id="SSF49899">
    <property type="entry name" value="Concanavalin A-like lectins/glucanases"/>
    <property type="match status" value="3"/>
</dbReference>
<feature type="region of interest" description="Disordered" evidence="3">
    <location>
        <begin position="1"/>
        <end position="41"/>
    </location>
</feature>
<dbReference type="SMART" id="SM00908">
    <property type="entry name" value="Gal-bind_lectin"/>
    <property type="match status" value="2"/>
</dbReference>
<dbReference type="InterPro" id="IPR013320">
    <property type="entry name" value="ConA-like_dom_sf"/>
</dbReference>
<name>A0A8S4AC88_9TELE</name>
<keyword evidence="6" id="KW-1185">Reference proteome</keyword>
<keyword evidence="1 2" id="KW-0430">Lectin</keyword>
<reference evidence="5" key="1">
    <citation type="submission" date="2021-05" db="EMBL/GenBank/DDBJ databases">
        <authorList>
            <person name="Tigano A."/>
        </authorList>
    </citation>
    <scope>NUCLEOTIDE SEQUENCE</scope>
</reference>
<evidence type="ECO:0000259" key="4">
    <source>
        <dbReference type="PROSITE" id="PS51304"/>
    </source>
</evidence>
<dbReference type="EMBL" id="CAJRST010002224">
    <property type="protein sequence ID" value="CAG5866259.1"/>
    <property type="molecule type" value="Genomic_DNA"/>
</dbReference>
<evidence type="ECO:0000313" key="5">
    <source>
        <dbReference type="EMBL" id="CAG5866259.1"/>
    </source>
</evidence>
<dbReference type="InterPro" id="IPR001079">
    <property type="entry name" value="Galectin_CRD"/>
</dbReference>
<dbReference type="Pfam" id="PF00337">
    <property type="entry name" value="Gal-bind_lectin"/>
    <property type="match status" value="3"/>
</dbReference>
<feature type="compositionally biased region" description="Basic and acidic residues" evidence="3">
    <location>
        <begin position="1"/>
        <end position="14"/>
    </location>
</feature>
<dbReference type="CDD" id="cd00070">
    <property type="entry name" value="GLECT"/>
    <property type="match status" value="2"/>
</dbReference>
<dbReference type="GO" id="GO:0030246">
    <property type="term" value="F:carbohydrate binding"/>
    <property type="evidence" value="ECO:0007669"/>
    <property type="project" value="UniProtKB-UniRule"/>
</dbReference>
<dbReference type="SMART" id="SM00276">
    <property type="entry name" value="GLECT"/>
    <property type="match status" value="2"/>
</dbReference>
<proteinExistence type="predicted"/>
<dbReference type="FunFam" id="2.60.120.200:FF:000023">
    <property type="entry name" value="Galectin"/>
    <property type="match status" value="1"/>
</dbReference>
<accession>A0A8S4AC88</accession>
<dbReference type="Proteomes" id="UP000677803">
    <property type="component" value="Unassembled WGS sequence"/>
</dbReference>
<comment type="caution">
    <text evidence="5">The sequence shown here is derived from an EMBL/GenBank/DDBJ whole genome shotgun (WGS) entry which is preliminary data.</text>
</comment>
<dbReference type="PROSITE" id="PS51304">
    <property type="entry name" value="GALECTIN"/>
    <property type="match status" value="2"/>
</dbReference>
<dbReference type="GO" id="GO:0005737">
    <property type="term" value="C:cytoplasm"/>
    <property type="evidence" value="ECO:0007669"/>
    <property type="project" value="TreeGrafter"/>
</dbReference>
<evidence type="ECO:0000256" key="1">
    <source>
        <dbReference type="ARBA" id="ARBA00022734"/>
    </source>
</evidence>
<dbReference type="PANTHER" id="PTHR11346:SF158">
    <property type="entry name" value="GALECTIN"/>
    <property type="match status" value="1"/>
</dbReference>
<sequence>MRGRPSAERTEDAHTAMIPAQRRPSASLPPQPEPRGPMSVANAKHSLLNPVRGSSRRPSTPAVIPYTGPIPGGLHPGEIIIIQGTVPPEADRFQVDLSSGCSTKPRSDVALHFSPRFRGPPCVVCSSLQQESWGPEETLHQLPYKRGAPFETIILVLQDAFKVSEGTAGRREVSPTRFNPPHPEACPGPQVAVNGAHLLEYKHRVPLNRVDTFSISGNVRVHAIGYIPNSSLPYKGSILKGLSHGQHITIKGQVSLYPHSFTVNLCNSKTENIALHLNPRMKSGVFIRNSYLSESWGQEERELPFFPFSPGEYFEILLLCQPHQFKLAVNGSHLFEFRHRVQDLSSIDQLEIMGDLELSDVKLCCKRPGRWELNAGECVLSAGLSFRSGQQCTIPAVPTLPRVDMYGHPKHQCTGFDQR</sequence>
<evidence type="ECO:0000256" key="3">
    <source>
        <dbReference type="SAM" id="MobiDB-lite"/>
    </source>
</evidence>
<gene>
    <name evidence="5" type="ORF">MMEN_LOCUS3001</name>
</gene>
<dbReference type="PANTHER" id="PTHR11346">
    <property type="entry name" value="GALECTIN"/>
    <property type="match status" value="1"/>
</dbReference>
<dbReference type="OrthoDB" id="6251307at2759"/>
<protein>
    <recommendedName>
        <fullName evidence="2">Galectin</fullName>
    </recommendedName>
</protein>
<feature type="domain" description="Galectin" evidence="4">
    <location>
        <begin position="234"/>
        <end position="364"/>
    </location>
</feature>
<organism evidence="5 6">
    <name type="scientific">Menidia menidia</name>
    <name type="common">Atlantic silverside</name>
    <dbReference type="NCBI Taxonomy" id="238744"/>
    <lineage>
        <taxon>Eukaryota</taxon>
        <taxon>Metazoa</taxon>
        <taxon>Chordata</taxon>
        <taxon>Craniata</taxon>
        <taxon>Vertebrata</taxon>
        <taxon>Euteleostomi</taxon>
        <taxon>Actinopterygii</taxon>
        <taxon>Neopterygii</taxon>
        <taxon>Teleostei</taxon>
        <taxon>Neoteleostei</taxon>
        <taxon>Acanthomorphata</taxon>
        <taxon>Ovalentaria</taxon>
        <taxon>Atherinomorphae</taxon>
        <taxon>Atheriniformes</taxon>
        <taxon>Atherinopsidae</taxon>
        <taxon>Menidiinae</taxon>
        <taxon>Menidia</taxon>
    </lineage>
</organism>
<dbReference type="Gene3D" id="2.60.120.200">
    <property type="match status" value="2"/>
</dbReference>
<evidence type="ECO:0000313" key="6">
    <source>
        <dbReference type="Proteomes" id="UP000677803"/>
    </source>
</evidence>
<evidence type="ECO:0000256" key="2">
    <source>
        <dbReference type="RuleBase" id="RU102079"/>
    </source>
</evidence>
<dbReference type="AlphaFoldDB" id="A0A8S4AC88"/>